<evidence type="ECO:0000259" key="1">
    <source>
        <dbReference type="Pfam" id="PF20240"/>
    </source>
</evidence>
<dbReference type="RefSeq" id="WP_196153985.1">
    <property type="nucleotide sequence ID" value="NZ_JADMLG010000028.1"/>
</dbReference>
<comment type="caution">
    <text evidence="2">The sequence shown here is derived from an EMBL/GenBank/DDBJ whole genome shotgun (WGS) entry which is preliminary data.</text>
</comment>
<reference evidence="2" key="1">
    <citation type="submission" date="2020-11" db="EMBL/GenBank/DDBJ databases">
        <title>Nocardia NEAU-351.nov., a novel actinomycete isolated from the cow dung.</title>
        <authorList>
            <person name="Zhang X."/>
        </authorList>
    </citation>
    <scope>NUCLEOTIDE SEQUENCE</scope>
    <source>
        <strain evidence="2">NEAU-351</strain>
    </source>
</reference>
<accession>A0A931N4F6</accession>
<gene>
    <name evidence="2" type="ORF">IT779_36045</name>
</gene>
<feature type="domain" description="DUF6597" evidence="1">
    <location>
        <begin position="9"/>
        <end position="117"/>
    </location>
</feature>
<name>A0A931N4F6_9NOCA</name>
<organism evidence="2 3">
    <name type="scientific">Nocardia bovistercoris</name>
    <dbReference type="NCBI Taxonomy" id="2785916"/>
    <lineage>
        <taxon>Bacteria</taxon>
        <taxon>Bacillati</taxon>
        <taxon>Actinomycetota</taxon>
        <taxon>Actinomycetes</taxon>
        <taxon>Mycobacteriales</taxon>
        <taxon>Nocardiaceae</taxon>
        <taxon>Nocardia</taxon>
    </lineage>
</organism>
<keyword evidence="3" id="KW-1185">Reference proteome</keyword>
<dbReference type="EMBL" id="JADMLG010000028">
    <property type="protein sequence ID" value="MBH0781700.1"/>
    <property type="molecule type" value="Genomic_DNA"/>
</dbReference>
<sequence length="181" mass="19877">MAHLEPWCHRPGPPLGDHVEFFAYWRNAADRAYTERAPARGAVAVIIDVGARQRLDVFQADGRTPVPVPPAFVAGPHSGSYVSRIAADSETVAVHFLPGGARPFMPIPLRELRGACVGLDRVWGRDGLGLHRRLIAAGSVAERLTILERFLTERMGVVDRHPEVLAVESSRMVYDRTPANV</sequence>
<dbReference type="InterPro" id="IPR046532">
    <property type="entry name" value="DUF6597"/>
</dbReference>
<evidence type="ECO:0000313" key="3">
    <source>
        <dbReference type="Proteomes" id="UP000655751"/>
    </source>
</evidence>
<dbReference type="Proteomes" id="UP000655751">
    <property type="component" value="Unassembled WGS sequence"/>
</dbReference>
<proteinExistence type="predicted"/>
<protein>
    <recommendedName>
        <fullName evidence="1">DUF6597 domain-containing protein</fullName>
    </recommendedName>
</protein>
<dbReference type="AlphaFoldDB" id="A0A931N4F6"/>
<evidence type="ECO:0000313" key="2">
    <source>
        <dbReference type="EMBL" id="MBH0781700.1"/>
    </source>
</evidence>
<dbReference type="Pfam" id="PF20240">
    <property type="entry name" value="DUF6597"/>
    <property type="match status" value="1"/>
</dbReference>